<protein>
    <submittedName>
        <fullName evidence="7">Glucose 1-dehydrogenase</fullName>
        <ecNumber evidence="7">1.1.1.47</ecNumber>
    </submittedName>
</protein>
<keyword evidence="4" id="KW-0443">Lipid metabolism</keyword>
<evidence type="ECO:0000259" key="6">
    <source>
        <dbReference type="SMART" id="SM00822"/>
    </source>
</evidence>
<dbReference type="SMART" id="SM00822">
    <property type="entry name" value="PKS_KR"/>
    <property type="match status" value="1"/>
</dbReference>
<dbReference type="Pfam" id="PF13561">
    <property type="entry name" value="adh_short_C2"/>
    <property type="match status" value="1"/>
</dbReference>
<evidence type="ECO:0000313" key="7">
    <source>
        <dbReference type="EMBL" id="RJF94773.1"/>
    </source>
</evidence>
<dbReference type="PANTHER" id="PTHR43180:SF28">
    <property type="entry name" value="NAD(P)-BINDING ROSSMANN-FOLD SUPERFAMILY PROTEIN"/>
    <property type="match status" value="1"/>
</dbReference>
<dbReference type="EMBL" id="QYUK01000008">
    <property type="protein sequence ID" value="RJF94773.1"/>
    <property type="molecule type" value="Genomic_DNA"/>
</dbReference>
<dbReference type="EC" id="1.1.1.47" evidence="7"/>
<comment type="similarity">
    <text evidence="1">Belongs to the short-chain dehydrogenases/reductases (SDR) family.</text>
</comment>
<keyword evidence="5" id="KW-0753">Steroid metabolism</keyword>
<organism evidence="7 8">
    <name type="scientific">Oleomonas cavernae</name>
    <dbReference type="NCBI Taxonomy" id="2320859"/>
    <lineage>
        <taxon>Bacteria</taxon>
        <taxon>Pseudomonadati</taxon>
        <taxon>Pseudomonadota</taxon>
        <taxon>Alphaproteobacteria</taxon>
        <taxon>Acetobacterales</taxon>
        <taxon>Acetobacteraceae</taxon>
        <taxon>Oleomonas</taxon>
    </lineage>
</organism>
<accession>A0A418WU30</accession>
<evidence type="ECO:0000256" key="3">
    <source>
        <dbReference type="ARBA" id="ARBA00023027"/>
    </source>
</evidence>
<keyword evidence="3" id="KW-0520">NAD</keyword>
<dbReference type="InterPro" id="IPR020904">
    <property type="entry name" value="Sc_DH/Rdtase_CS"/>
</dbReference>
<evidence type="ECO:0000256" key="4">
    <source>
        <dbReference type="ARBA" id="ARBA00023098"/>
    </source>
</evidence>
<proteinExistence type="inferred from homology"/>
<dbReference type="FunFam" id="3.40.50.720:FF:000084">
    <property type="entry name" value="Short-chain dehydrogenase reductase"/>
    <property type="match status" value="1"/>
</dbReference>
<dbReference type="RefSeq" id="WP_119776258.1">
    <property type="nucleotide sequence ID" value="NZ_QYUK01000008.1"/>
</dbReference>
<dbReference type="AlphaFoldDB" id="A0A418WU30"/>
<dbReference type="PRINTS" id="PR00080">
    <property type="entry name" value="SDRFAMILY"/>
</dbReference>
<keyword evidence="8" id="KW-1185">Reference proteome</keyword>
<dbReference type="InterPro" id="IPR057326">
    <property type="entry name" value="KR_dom"/>
</dbReference>
<comment type="caution">
    <text evidence="7">The sequence shown here is derived from an EMBL/GenBank/DDBJ whole genome shotgun (WGS) entry which is preliminary data.</text>
</comment>
<evidence type="ECO:0000256" key="2">
    <source>
        <dbReference type="ARBA" id="ARBA00023002"/>
    </source>
</evidence>
<dbReference type="PRINTS" id="PR00081">
    <property type="entry name" value="GDHRDH"/>
</dbReference>
<evidence type="ECO:0000256" key="5">
    <source>
        <dbReference type="ARBA" id="ARBA00023221"/>
    </source>
</evidence>
<keyword evidence="2 7" id="KW-0560">Oxidoreductase</keyword>
<dbReference type="GO" id="GO:0008202">
    <property type="term" value="P:steroid metabolic process"/>
    <property type="evidence" value="ECO:0007669"/>
    <property type="project" value="UniProtKB-KW"/>
</dbReference>
<dbReference type="PROSITE" id="PS00061">
    <property type="entry name" value="ADH_SHORT"/>
    <property type="match status" value="1"/>
</dbReference>
<dbReference type="SUPFAM" id="SSF51735">
    <property type="entry name" value="NAD(P)-binding Rossmann-fold domains"/>
    <property type="match status" value="1"/>
</dbReference>
<evidence type="ECO:0000256" key="1">
    <source>
        <dbReference type="ARBA" id="ARBA00006484"/>
    </source>
</evidence>
<evidence type="ECO:0000313" key="8">
    <source>
        <dbReference type="Proteomes" id="UP000284605"/>
    </source>
</evidence>
<gene>
    <name evidence="7" type="ORF">D3874_02865</name>
</gene>
<dbReference type="GO" id="GO:0047936">
    <property type="term" value="F:glucose 1-dehydrogenase [NAD(P)+] activity"/>
    <property type="evidence" value="ECO:0007669"/>
    <property type="project" value="UniProtKB-EC"/>
</dbReference>
<sequence length="271" mass="27557">MTDSTNNHRLDGKVALITGAARGLGAETARVLAAAGATVVLTDIRDELGQATAAQLAADGATTKFLHQDSSLEADWVQAIDATIKAFGGLDIVVNNAGIEAVCPIVDTTVETFERIMRVNSTGVFLGIKQAILAMRPGGGAGHGGSIINLSSIAGLRGFPGFFAYCASKGAVRLMTKSAAVECANLGYGIRVNSIHPGLIMTDMGHAAVDGLVAIGFVPDAQTASTTFDARQALGLGRPADIAEAVLFLASDAAGWITGVELSVDGGFAAS</sequence>
<name>A0A418WU30_9PROT</name>
<dbReference type="Proteomes" id="UP000284605">
    <property type="component" value="Unassembled WGS sequence"/>
</dbReference>
<dbReference type="OrthoDB" id="7375193at2"/>
<dbReference type="InterPro" id="IPR002347">
    <property type="entry name" value="SDR_fam"/>
</dbReference>
<feature type="domain" description="Ketoreductase" evidence="6">
    <location>
        <begin position="13"/>
        <end position="204"/>
    </location>
</feature>
<dbReference type="InterPro" id="IPR036291">
    <property type="entry name" value="NAD(P)-bd_dom_sf"/>
</dbReference>
<dbReference type="Gene3D" id="3.40.50.720">
    <property type="entry name" value="NAD(P)-binding Rossmann-like Domain"/>
    <property type="match status" value="1"/>
</dbReference>
<reference evidence="7 8" key="1">
    <citation type="submission" date="2018-09" db="EMBL/GenBank/DDBJ databases">
        <authorList>
            <person name="Zhu H."/>
        </authorList>
    </citation>
    <scope>NUCLEOTIDE SEQUENCE [LARGE SCALE GENOMIC DNA]</scope>
    <source>
        <strain evidence="7 8">K1W22B-8</strain>
    </source>
</reference>
<dbReference type="NCBIfam" id="NF005559">
    <property type="entry name" value="PRK07231.1"/>
    <property type="match status" value="1"/>
</dbReference>
<dbReference type="PANTHER" id="PTHR43180">
    <property type="entry name" value="3-OXOACYL-(ACYL-CARRIER-PROTEIN) REDUCTASE (AFU_ORTHOLOGUE AFUA_6G11210)"/>
    <property type="match status" value="1"/>
</dbReference>